<dbReference type="SUPFAM" id="SSF46689">
    <property type="entry name" value="Homeodomain-like"/>
    <property type="match status" value="1"/>
</dbReference>
<evidence type="ECO:0000256" key="4">
    <source>
        <dbReference type="SAM" id="Phobius"/>
    </source>
</evidence>
<dbReference type="EMBL" id="FQWS01000002">
    <property type="protein sequence ID" value="SHH52387.1"/>
    <property type="molecule type" value="Genomic_DNA"/>
</dbReference>
<keyword evidence="7" id="KW-1185">Reference proteome</keyword>
<feature type="transmembrane region" description="Helical" evidence="4">
    <location>
        <begin position="147"/>
        <end position="168"/>
    </location>
</feature>
<keyword evidence="2 6" id="KW-0238">DNA-binding</keyword>
<evidence type="ECO:0000313" key="6">
    <source>
        <dbReference type="EMBL" id="SHH52387.1"/>
    </source>
</evidence>
<keyword evidence="4" id="KW-0472">Membrane</keyword>
<keyword evidence="1" id="KW-0805">Transcription regulation</keyword>
<sequence>MFPDFNRWSLPLLILALQGLVFVCLLFGRYFKKRNLSDLFLGCILLLTSYSQTCYTLGFMGWYDAFRTTKINYFLINIGIALAPLIYLYVKSVTTSNFKFKKNYWWHFALAIAFVVYRFSIYTYDALQPGFSDTQNGVLKISLDEEYILSIMSYIEPPFMLLYLAFTFQLFYSYRKKIMQYFSNTYKLELNWILTFLILFSTLFLYGTVQDIIGSRFMELGYQERWWLNFLAALVTLFVGIKGYFTDTTKLNKLDFSFSPKTIGIPEERDNIEHKSVSENDIATVNYLMVEQKAYLNPELNLSDLAKMANMTRGQLSETINSGYNKNFNDFVNGYRVEAFKTMLKENKQQQLSLLGIAQECGFNSKATFNRVFKKLTSFSPTEYLKTQLK</sequence>
<dbReference type="InterPro" id="IPR018060">
    <property type="entry name" value="HTH_AraC"/>
</dbReference>
<evidence type="ECO:0000313" key="7">
    <source>
        <dbReference type="Proteomes" id="UP000184522"/>
    </source>
</evidence>
<dbReference type="RefSeq" id="WP_234969260.1">
    <property type="nucleotide sequence ID" value="NZ_FQWS01000002.1"/>
</dbReference>
<keyword evidence="3" id="KW-0804">Transcription</keyword>
<accession>A0A1M5TNN8</accession>
<feature type="domain" description="HTH araC/xylS-type" evidence="5">
    <location>
        <begin position="286"/>
        <end position="387"/>
    </location>
</feature>
<reference evidence="7" key="1">
    <citation type="submission" date="2016-11" db="EMBL/GenBank/DDBJ databases">
        <authorList>
            <person name="Varghese N."/>
            <person name="Submissions S."/>
        </authorList>
    </citation>
    <scope>NUCLEOTIDE SEQUENCE [LARGE SCALE GENOMIC DNA]</scope>
    <source>
        <strain evidence="7">DSM 25330</strain>
    </source>
</reference>
<proteinExistence type="predicted"/>
<name>A0A1M5TNN8_9FLAO</name>
<dbReference type="AlphaFoldDB" id="A0A1M5TNN8"/>
<evidence type="ECO:0000256" key="2">
    <source>
        <dbReference type="ARBA" id="ARBA00023125"/>
    </source>
</evidence>
<feature type="transmembrane region" description="Helical" evidence="4">
    <location>
        <begin position="6"/>
        <end position="27"/>
    </location>
</feature>
<dbReference type="Proteomes" id="UP000184522">
    <property type="component" value="Unassembled WGS sequence"/>
</dbReference>
<dbReference type="Gene3D" id="1.10.10.60">
    <property type="entry name" value="Homeodomain-like"/>
    <property type="match status" value="2"/>
</dbReference>
<gene>
    <name evidence="6" type="ORF">SAMN05444148_2226</name>
</gene>
<feature type="transmembrane region" description="Helical" evidence="4">
    <location>
        <begin position="104"/>
        <end position="127"/>
    </location>
</feature>
<dbReference type="SMART" id="SM00342">
    <property type="entry name" value="HTH_ARAC"/>
    <property type="match status" value="1"/>
</dbReference>
<evidence type="ECO:0000256" key="1">
    <source>
        <dbReference type="ARBA" id="ARBA00023015"/>
    </source>
</evidence>
<feature type="transmembrane region" description="Helical" evidence="4">
    <location>
        <begin position="74"/>
        <end position="92"/>
    </location>
</feature>
<evidence type="ECO:0000259" key="5">
    <source>
        <dbReference type="PROSITE" id="PS01124"/>
    </source>
</evidence>
<keyword evidence="4" id="KW-1133">Transmembrane helix</keyword>
<keyword evidence="4" id="KW-0812">Transmembrane</keyword>
<protein>
    <submittedName>
        <fullName evidence="6">AraC-type DNA-binding protein</fullName>
    </submittedName>
</protein>
<dbReference type="PROSITE" id="PS01124">
    <property type="entry name" value="HTH_ARAC_FAMILY_2"/>
    <property type="match status" value="1"/>
</dbReference>
<dbReference type="Pfam" id="PF12833">
    <property type="entry name" value="HTH_18"/>
    <property type="match status" value="1"/>
</dbReference>
<dbReference type="PANTHER" id="PTHR43280">
    <property type="entry name" value="ARAC-FAMILY TRANSCRIPTIONAL REGULATOR"/>
    <property type="match status" value="1"/>
</dbReference>
<feature type="transmembrane region" description="Helical" evidence="4">
    <location>
        <begin position="188"/>
        <end position="206"/>
    </location>
</feature>
<evidence type="ECO:0000256" key="3">
    <source>
        <dbReference type="ARBA" id="ARBA00023163"/>
    </source>
</evidence>
<feature type="transmembrane region" description="Helical" evidence="4">
    <location>
        <begin position="39"/>
        <end position="62"/>
    </location>
</feature>
<dbReference type="PANTHER" id="PTHR43280:SF29">
    <property type="entry name" value="ARAC-FAMILY TRANSCRIPTIONAL REGULATOR"/>
    <property type="match status" value="1"/>
</dbReference>
<feature type="transmembrane region" description="Helical" evidence="4">
    <location>
        <begin position="226"/>
        <end position="245"/>
    </location>
</feature>
<organism evidence="6 7">
    <name type="scientific">Winogradskyella jejuensis</name>
    <dbReference type="NCBI Taxonomy" id="1089305"/>
    <lineage>
        <taxon>Bacteria</taxon>
        <taxon>Pseudomonadati</taxon>
        <taxon>Bacteroidota</taxon>
        <taxon>Flavobacteriia</taxon>
        <taxon>Flavobacteriales</taxon>
        <taxon>Flavobacteriaceae</taxon>
        <taxon>Winogradskyella</taxon>
    </lineage>
</organism>
<dbReference type="STRING" id="1089305.SAMN05444148_2226"/>
<dbReference type="GO" id="GO:0003700">
    <property type="term" value="F:DNA-binding transcription factor activity"/>
    <property type="evidence" value="ECO:0007669"/>
    <property type="project" value="InterPro"/>
</dbReference>
<dbReference type="InterPro" id="IPR009057">
    <property type="entry name" value="Homeodomain-like_sf"/>
</dbReference>
<dbReference type="GO" id="GO:0043565">
    <property type="term" value="F:sequence-specific DNA binding"/>
    <property type="evidence" value="ECO:0007669"/>
    <property type="project" value="InterPro"/>
</dbReference>